<evidence type="ECO:0008006" key="4">
    <source>
        <dbReference type="Google" id="ProtNLM"/>
    </source>
</evidence>
<dbReference type="AlphaFoldDB" id="A0A3E2H968"/>
<accession>A0A3E2H968</accession>
<gene>
    <name evidence="2" type="ORF">B7463_g6650</name>
</gene>
<feature type="non-terminal residue" evidence="2">
    <location>
        <position position="451"/>
    </location>
</feature>
<comment type="caution">
    <text evidence="2">The sequence shown here is derived from an EMBL/GenBank/DDBJ whole genome shotgun (WGS) entry which is preliminary data.</text>
</comment>
<feature type="compositionally biased region" description="Low complexity" evidence="1">
    <location>
        <begin position="54"/>
        <end position="63"/>
    </location>
</feature>
<protein>
    <recommendedName>
        <fullName evidence="4">C2H2-type domain-containing protein</fullName>
    </recommendedName>
</protein>
<feature type="compositionally biased region" description="Basic and acidic residues" evidence="1">
    <location>
        <begin position="224"/>
        <end position="241"/>
    </location>
</feature>
<feature type="region of interest" description="Disordered" evidence="1">
    <location>
        <begin position="209"/>
        <end position="300"/>
    </location>
</feature>
<organism evidence="2 3">
    <name type="scientific">Scytalidium lignicola</name>
    <name type="common">Hyphomycete</name>
    <dbReference type="NCBI Taxonomy" id="5539"/>
    <lineage>
        <taxon>Eukaryota</taxon>
        <taxon>Fungi</taxon>
        <taxon>Dikarya</taxon>
        <taxon>Ascomycota</taxon>
        <taxon>Pezizomycotina</taxon>
        <taxon>Leotiomycetes</taxon>
        <taxon>Leotiomycetes incertae sedis</taxon>
        <taxon>Scytalidium</taxon>
    </lineage>
</organism>
<keyword evidence="3" id="KW-1185">Reference proteome</keyword>
<dbReference type="EMBL" id="NCSJ02000121">
    <property type="protein sequence ID" value="RFU29673.1"/>
    <property type="molecule type" value="Genomic_DNA"/>
</dbReference>
<dbReference type="OMA" id="QCGRISP"/>
<feature type="compositionally biased region" description="Polar residues" evidence="1">
    <location>
        <begin position="287"/>
        <end position="300"/>
    </location>
</feature>
<feature type="compositionally biased region" description="Polar residues" evidence="1">
    <location>
        <begin position="251"/>
        <end position="260"/>
    </location>
</feature>
<name>A0A3E2H968_SCYLI</name>
<proteinExistence type="predicted"/>
<reference evidence="2 3" key="1">
    <citation type="submission" date="2018-05" db="EMBL/GenBank/DDBJ databases">
        <title>Draft genome sequence of Scytalidium lignicola DSM 105466, a ubiquitous saprotrophic fungus.</title>
        <authorList>
            <person name="Buettner E."/>
            <person name="Gebauer A.M."/>
            <person name="Hofrichter M."/>
            <person name="Liers C."/>
            <person name="Kellner H."/>
        </authorList>
    </citation>
    <scope>NUCLEOTIDE SEQUENCE [LARGE SCALE GENOMIC DNA]</scope>
    <source>
        <strain evidence="2 3">DSM 105466</strain>
    </source>
</reference>
<dbReference type="OrthoDB" id="5366256at2759"/>
<feature type="region of interest" description="Disordered" evidence="1">
    <location>
        <begin position="54"/>
        <end position="87"/>
    </location>
</feature>
<feature type="compositionally biased region" description="Polar residues" evidence="1">
    <location>
        <begin position="352"/>
        <end position="372"/>
    </location>
</feature>
<feature type="region of interest" description="Disordered" evidence="1">
    <location>
        <begin position="1"/>
        <end position="24"/>
    </location>
</feature>
<dbReference type="Gene3D" id="3.30.160.60">
    <property type="entry name" value="Classic Zinc Finger"/>
    <property type="match status" value="1"/>
</dbReference>
<dbReference type="Proteomes" id="UP000258309">
    <property type="component" value="Unassembled WGS sequence"/>
</dbReference>
<feature type="region of interest" description="Disordered" evidence="1">
    <location>
        <begin position="347"/>
        <end position="378"/>
    </location>
</feature>
<feature type="non-terminal residue" evidence="2">
    <location>
        <position position="1"/>
    </location>
</feature>
<evidence type="ECO:0000256" key="1">
    <source>
        <dbReference type="SAM" id="MobiDB-lite"/>
    </source>
</evidence>
<sequence length="451" mass="49513">MEPFYIDEGARGSRQSRSRTNSHISAAANQFQDLNIQTTAASLPLEQRAPLSARAISSAAPSSYNFSDPDPPSETSPPDSATYITSPAPQSFSPFPLLSQRDLEVDWSFLATSDDQPIGTPLLRLDSAPAIFEDRTFNLSPSDQPESSQANMSTLGIQNYDARFDLGTRQSYTWPQFEISHEYVRQDLTGMASGSLAPMDDPRLIPIYARSLSSSPPRGTLTPEQRELKRQRDHARRDSKSRLRRDRSPSNPYAISNHTTPDLVPKTLSEFSNGLAPPPIMSPSPILSQTSPAPTSAYVSQYSPQLSGTGPADIYGPVYAVTPNDFVPTYPISYTSAGHDQTLQTFAPRPHSLSSASDQPNVYHNNSASLTGSPEPGDHVRVVHSRPKPQCWEHGCNGRQFSTFSNLLRHQRERSGVAAKSVCPNCGAEFTRTTARNGHMAHEKCKPRRNS</sequence>
<feature type="compositionally biased region" description="Polar residues" evidence="1">
    <location>
        <begin position="13"/>
        <end position="24"/>
    </location>
</feature>
<evidence type="ECO:0000313" key="2">
    <source>
        <dbReference type="EMBL" id="RFU29673.1"/>
    </source>
</evidence>
<evidence type="ECO:0000313" key="3">
    <source>
        <dbReference type="Proteomes" id="UP000258309"/>
    </source>
</evidence>